<accession>A0AAQ5XYM3</accession>
<protein>
    <recommendedName>
        <fullName evidence="3">4-aminobutyrate--2-oxoglutarate transaminase</fullName>
        <ecNumber evidence="3">2.6.1.19</ecNumber>
    </recommendedName>
    <alternativeName>
        <fullName evidence="8">GABA aminotransferase</fullName>
    </alternativeName>
    <alternativeName>
        <fullName evidence="7">Gamma-amino-N-butyrate transaminase</fullName>
    </alternativeName>
</protein>
<dbReference type="AlphaFoldDB" id="A0AAQ5XYM3"/>
<proteinExistence type="inferred from homology"/>
<dbReference type="Ensembl" id="ENSAOCT00000049433.1">
    <property type="protein sequence ID" value="ENSAOCP00000045644.1"/>
    <property type="gene ID" value="ENSAOCG00000012459.2"/>
</dbReference>
<keyword evidence="5" id="KW-0808">Transferase</keyword>
<dbReference type="InterPro" id="IPR015424">
    <property type="entry name" value="PyrdxlP-dep_Trfase"/>
</dbReference>
<name>A0AAQ5XYM3_AMPOC</name>
<evidence type="ECO:0000256" key="5">
    <source>
        <dbReference type="ARBA" id="ARBA00022679"/>
    </source>
</evidence>
<organism evidence="10 11">
    <name type="scientific">Amphiprion ocellaris</name>
    <name type="common">Clown anemonefish</name>
    <dbReference type="NCBI Taxonomy" id="80972"/>
    <lineage>
        <taxon>Eukaryota</taxon>
        <taxon>Metazoa</taxon>
        <taxon>Chordata</taxon>
        <taxon>Craniata</taxon>
        <taxon>Vertebrata</taxon>
        <taxon>Euteleostomi</taxon>
        <taxon>Actinopterygii</taxon>
        <taxon>Neopterygii</taxon>
        <taxon>Teleostei</taxon>
        <taxon>Neoteleostei</taxon>
        <taxon>Acanthomorphata</taxon>
        <taxon>Ovalentaria</taxon>
        <taxon>Pomacentridae</taxon>
        <taxon>Amphiprion</taxon>
    </lineage>
</organism>
<evidence type="ECO:0000256" key="7">
    <source>
        <dbReference type="ARBA" id="ARBA00030204"/>
    </source>
</evidence>
<gene>
    <name evidence="10" type="primary">ABAT</name>
</gene>
<evidence type="ECO:0000256" key="8">
    <source>
        <dbReference type="ARBA" id="ARBA00031787"/>
    </source>
</evidence>
<dbReference type="CDD" id="cd00610">
    <property type="entry name" value="OAT_like"/>
    <property type="match status" value="1"/>
</dbReference>
<dbReference type="InterPro" id="IPR005814">
    <property type="entry name" value="Aminotrans_3"/>
</dbReference>
<evidence type="ECO:0000256" key="2">
    <source>
        <dbReference type="ARBA" id="ARBA00008954"/>
    </source>
</evidence>
<evidence type="ECO:0000256" key="1">
    <source>
        <dbReference type="ARBA" id="ARBA00001933"/>
    </source>
</evidence>
<dbReference type="InterPro" id="IPR015421">
    <property type="entry name" value="PyrdxlP-dep_Trfase_major"/>
</dbReference>
<reference evidence="10" key="2">
    <citation type="submission" date="2025-08" db="UniProtKB">
        <authorList>
            <consortium name="Ensembl"/>
        </authorList>
    </citation>
    <scope>IDENTIFICATION</scope>
</reference>
<dbReference type="EC" id="2.6.1.19" evidence="3"/>
<dbReference type="Gene3D" id="3.90.1150.10">
    <property type="entry name" value="Aspartate Aminotransferase, domain 1"/>
    <property type="match status" value="1"/>
</dbReference>
<dbReference type="GO" id="GO:0009450">
    <property type="term" value="P:gamma-aminobutyric acid catabolic process"/>
    <property type="evidence" value="ECO:0007669"/>
    <property type="project" value="TreeGrafter"/>
</dbReference>
<comment type="similarity">
    <text evidence="2 9">Belongs to the class-III pyridoxal-phosphate-dependent aminotransferase family.</text>
</comment>
<evidence type="ECO:0000313" key="11">
    <source>
        <dbReference type="Proteomes" id="UP001501940"/>
    </source>
</evidence>
<evidence type="ECO:0000256" key="9">
    <source>
        <dbReference type="RuleBase" id="RU003560"/>
    </source>
</evidence>
<sequence length="447" mass="49736">LSPVMFSGEAKCFLKYVFFSSGCRYVSKAAAKAQMEFDYDGPSMKTAVPGPRSQELTKQLGDIQNVGAVNFFCNYEESRGNYLVDVDGNRMLDIYTQISSIPIGYNHPALLKLMTNPNNLSTFVNRPALGILPPENFPDKIAESLLSVAPSGMTRVQTMACGSCSNENAYKAMFIWYRNKERGYKTPSDEDHSTCMINQAPGCPDLSILSFMGAFHGRTMGCLATTHSKVIHKLDVPSFDWPIAPFPKLQYPLEEFTRENALEEARCLEEVEDLIVKWRQKGKPVAGIVIEPIQAEGGDNHASPDFFRRLRDIARKHGCAFHVDEVQTGGGGTGKFWAHEHWGMDDPADIVSFSKKLLTGGYYHKDELQADKYPGILSRARGQGTFCAIDICDGATRDTILVKARDKGVLLGGCGDRSIRFRPALVFKEYHVHLLLNIFNDVLANHK</sequence>
<dbReference type="GO" id="GO:0030170">
    <property type="term" value="F:pyridoxal phosphate binding"/>
    <property type="evidence" value="ECO:0007669"/>
    <property type="project" value="InterPro"/>
</dbReference>
<dbReference type="GO" id="GO:0005739">
    <property type="term" value="C:mitochondrion"/>
    <property type="evidence" value="ECO:0007669"/>
    <property type="project" value="TreeGrafter"/>
</dbReference>
<dbReference type="Gene3D" id="3.40.640.10">
    <property type="entry name" value="Type I PLP-dependent aspartate aminotransferase-like (Major domain)"/>
    <property type="match status" value="1"/>
</dbReference>
<dbReference type="SUPFAM" id="SSF53383">
    <property type="entry name" value="PLP-dependent transferases"/>
    <property type="match status" value="1"/>
</dbReference>
<dbReference type="Proteomes" id="UP001501940">
    <property type="component" value="Chromosome 19"/>
</dbReference>
<reference evidence="10" key="3">
    <citation type="submission" date="2025-09" db="UniProtKB">
        <authorList>
            <consortium name="Ensembl"/>
        </authorList>
    </citation>
    <scope>IDENTIFICATION</scope>
</reference>
<dbReference type="Pfam" id="PF00202">
    <property type="entry name" value="Aminotran_3"/>
    <property type="match status" value="2"/>
</dbReference>
<dbReference type="GeneTree" id="ENSGT00550000074885"/>
<keyword evidence="11" id="KW-1185">Reference proteome</keyword>
<dbReference type="PIRSF" id="PIRSF000521">
    <property type="entry name" value="Transaminase_4ab_Lys_Orn"/>
    <property type="match status" value="1"/>
</dbReference>
<keyword evidence="4" id="KW-0032">Aminotransferase</keyword>
<dbReference type="PANTHER" id="PTHR43206">
    <property type="entry name" value="AMINOTRANSFERASE"/>
    <property type="match status" value="1"/>
</dbReference>
<keyword evidence="6 9" id="KW-0663">Pyridoxal phosphate</keyword>
<evidence type="ECO:0000256" key="4">
    <source>
        <dbReference type="ARBA" id="ARBA00022576"/>
    </source>
</evidence>
<dbReference type="PANTHER" id="PTHR43206:SF1">
    <property type="entry name" value="4-AMINOBUTYRATE AMINOTRANSFERASE, MITOCHONDRIAL"/>
    <property type="match status" value="1"/>
</dbReference>
<evidence type="ECO:0000313" key="10">
    <source>
        <dbReference type="Ensembl" id="ENSAOCP00000045644.1"/>
    </source>
</evidence>
<dbReference type="GO" id="GO:0034386">
    <property type="term" value="F:4-aminobutyrate:2-oxoglutarate transaminase activity"/>
    <property type="evidence" value="ECO:0007669"/>
    <property type="project" value="UniProtKB-EC"/>
</dbReference>
<dbReference type="InterPro" id="IPR015422">
    <property type="entry name" value="PyrdxlP-dep_Trfase_small"/>
</dbReference>
<reference evidence="10 11" key="1">
    <citation type="submission" date="2022-01" db="EMBL/GenBank/DDBJ databases">
        <title>A chromosome-scale genome assembly of the false clownfish, Amphiprion ocellaris.</title>
        <authorList>
            <person name="Ryu T."/>
        </authorList>
    </citation>
    <scope>NUCLEOTIDE SEQUENCE [LARGE SCALE GENOMIC DNA]</scope>
</reference>
<dbReference type="FunFam" id="3.40.640.10:FF:000029">
    <property type="entry name" value="4-aminobutyrate aminotransferase, mitochondrial"/>
    <property type="match status" value="1"/>
</dbReference>
<evidence type="ECO:0000256" key="6">
    <source>
        <dbReference type="ARBA" id="ARBA00022898"/>
    </source>
</evidence>
<evidence type="ECO:0000256" key="3">
    <source>
        <dbReference type="ARBA" id="ARBA00012912"/>
    </source>
</evidence>
<comment type="cofactor">
    <cofactor evidence="1">
        <name>pyridoxal 5'-phosphate</name>
        <dbReference type="ChEBI" id="CHEBI:597326"/>
    </cofactor>
</comment>